<evidence type="ECO:0000259" key="3">
    <source>
        <dbReference type="PROSITE" id="PS50879"/>
    </source>
</evidence>
<evidence type="ECO:0000313" key="5">
    <source>
        <dbReference type="Proteomes" id="UP000094569"/>
    </source>
</evidence>
<dbReference type="Gene3D" id="3.60.10.10">
    <property type="entry name" value="Endonuclease/exonuclease/phosphatase"/>
    <property type="match status" value="1"/>
</dbReference>
<reference evidence="4 5" key="1">
    <citation type="journal article" date="2016" name="BMC Genomics">
        <title>Comparative genomic and transcriptomic analyses of the Fuzhuan brick tea-fermentation fungus Aspergillus cristatus.</title>
        <authorList>
            <person name="Ge Y."/>
            <person name="Wang Y."/>
            <person name="Liu Y."/>
            <person name="Tan Y."/>
            <person name="Ren X."/>
            <person name="Zhang X."/>
            <person name="Hyde K.D."/>
            <person name="Liu Y."/>
            <person name="Liu Z."/>
        </authorList>
    </citation>
    <scope>NUCLEOTIDE SEQUENCE [LARGE SCALE GENOMIC DNA]</scope>
    <source>
        <strain evidence="4 5">GZAAS20.1005</strain>
    </source>
</reference>
<dbReference type="Gene3D" id="3.30.420.10">
    <property type="entry name" value="Ribonuclease H-like superfamily/Ribonuclease H"/>
    <property type="match status" value="1"/>
</dbReference>
<dbReference type="InterPro" id="IPR036397">
    <property type="entry name" value="RNaseH_sf"/>
</dbReference>
<protein>
    <recommendedName>
        <fullName evidence="6">Reverse transcriptase</fullName>
    </recommendedName>
</protein>
<dbReference type="InterPro" id="IPR043502">
    <property type="entry name" value="DNA/RNA_pol_sf"/>
</dbReference>
<dbReference type="InterPro" id="IPR002156">
    <property type="entry name" value="RNaseH_domain"/>
</dbReference>
<dbReference type="OrthoDB" id="4510570at2759"/>
<dbReference type="EMBL" id="JXNT01000016">
    <property type="protein sequence ID" value="ODM15569.1"/>
    <property type="molecule type" value="Genomic_DNA"/>
</dbReference>
<name>A0A1E3B3R9_ASPCR</name>
<dbReference type="SUPFAM" id="SSF56672">
    <property type="entry name" value="DNA/RNA polymerases"/>
    <property type="match status" value="1"/>
</dbReference>
<evidence type="ECO:0008006" key="6">
    <source>
        <dbReference type="Google" id="ProtNLM"/>
    </source>
</evidence>
<dbReference type="InterPro" id="IPR000477">
    <property type="entry name" value="RT_dom"/>
</dbReference>
<feature type="domain" description="Reverse transcriptase" evidence="2">
    <location>
        <begin position="916"/>
        <end position="1197"/>
    </location>
</feature>
<dbReference type="InterPro" id="IPR036691">
    <property type="entry name" value="Endo/exonu/phosph_ase_sf"/>
</dbReference>
<evidence type="ECO:0000259" key="2">
    <source>
        <dbReference type="PROSITE" id="PS50878"/>
    </source>
</evidence>
<dbReference type="CDD" id="cd09276">
    <property type="entry name" value="Rnase_HI_RT_non_LTR"/>
    <property type="match status" value="1"/>
</dbReference>
<feature type="region of interest" description="Disordered" evidence="1">
    <location>
        <begin position="142"/>
        <end position="180"/>
    </location>
</feature>
<evidence type="ECO:0000256" key="1">
    <source>
        <dbReference type="SAM" id="MobiDB-lite"/>
    </source>
</evidence>
<dbReference type="Pfam" id="PF14529">
    <property type="entry name" value="Exo_endo_phos_2"/>
    <property type="match status" value="1"/>
</dbReference>
<dbReference type="InterPro" id="IPR005135">
    <property type="entry name" value="Endo/exonuclease/phosphatase"/>
</dbReference>
<sequence length="1551" mass="172264">MEAQELCGGGISHASPPGVDNVASQFAETEDMPVTPTPIRWRSGNMMQPEFNEGSMESASMDENEGQEHWQTRGSSRAPSRAPSRARTGAGTPSRELSNWRAEQQVHEGLYLERVTKLELEVSKLRTELTEAQNTIQRIKPMKQDTPTTTNAQSSQMNQHNSGKVPKIREATSQKSRQQPTFADLATLLSTRPGGQEWQEVTKKKQKNRQIQAVAAVSQPDPTKLKPAKDTPKEARRFLFRREGGKAAPRSEREDIILAINRAVAKAHFPAFIRVVDAGYTNTGAITILLEKGTLGSMLLPDYKDLLVTAARQADPAVISVELPEQWYRVKVHGVPIKRYLTCGLALAREEIELGTEYQLKRNPTWLRSSKELHTSNQKCSTIVITVGSLEEARRLLINGIRFGGSRYKTEQYWETGVDTVCPRCCQLGHRSFKACGDHPPCCFICAGPHEGTEHVCRVVDCPAKPGTACKHIPAKCGTCGGPHPATVENCPAKRAVRKELRKRTVESKDISQLAERPQQMTSVEPAILSSPGFAFRIGHCWHGGNERQRRALEDVQWDQVLEGRCLLVGDFNAHSPLWNPLTRARVNAGPLEDLIDEADLYINNELGVSTRPKRTPGISIIDLALTTVSMGPLETWVIDQEHPTGSDHELIVMEWTSLERIPTMPSQDVTGWQIQTLQANPQALEEAKADWQTRTESRPCLGDSCSSEDLAGEAIWIQEALTAVLNRHAKQLRVTPLSKRWWGTEIKEARRTYSQARRAWQGQEISTTELREVRNNYYQAIRRAKRTCWETFLEGTTTHPGSVDTVRCWQALKYTKPRTATTTPTLHGPQGQLASSLEEKEALIQETAFPQVPGDSQEVEISQGSWHRQVDEEIVRHALFYQAVQKAPGIDCLNFRALRLLWEWDSPRIVALARQCFRLGLHPPVWKVAKGILLRKPNKPDYTAVKAYRVISLLNCLGKVVEKIAADAIAHHCETMGVLHPGQMGSRKQRSAIDTVACLIQNTHEAWKLQQLMGALFLDVKGAFDHVNPSRLIARLIEFNLDGDLIRWVQSFLTDRWVQLQIDNTQCPAHPINSGVPQGSPVSPILFIIYLSGVFDAIERRVNGIQCLSFADDIGLLAPGYSVREVCKKLQEAAKVAIEWGHGSVVQFDAGKTEAVLLTRKRGRELKDQIQRAQVEVDGHCVPFNLEATRWLGVWLDSGLNLKAHYQTCMRKARAAENRVQHLCQSHGLAPGLARQVQVAAVQSVALYGAELWWQGQKDRLVGIQLMINRQARAITGMLKSTPVGPLVREAGLAPAEALLEARQLKYTTRLLSLPENHPAKEILPVSFREGDQHTQPGEQTPGNRQWAERNNRGRWSLGQHLARQLANILPVDPSGGFESTTQTTSSQFPGQIEMLPGPEALVAAQSLPPELAIWSDGSRLENGKSGAGIAWREPGGTWKTRGFPLGKGYEVFDAELLGVVRALQLAEKVGDQSPVTILLDSQAAIARMRHTQPGPGQALVIQAHAIAKRLHARGCQTTIQWVPGHAGIEGNERADQAAKQAAKPEQKPL</sequence>
<dbReference type="PROSITE" id="PS50878">
    <property type="entry name" value="RT_POL"/>
    <property type="match status" value="1"/>
</dbReference>
<evidence type="ECO:0000313" key="4">
    <source>
        <dbReference type="EMBL" id="ODM15569.1"/>
    </source>
</evidence>
<dbReference type="Pfam" id="PF00075">
    <property type="entry name" value="RNase_H"/>
    <property type="match status" value="1"/>
</dbReference>
<dbReference type="CDD" id="cd01650">
    <property type="entry name" value="RT_nLTR_like"/>
    <property type="match status" value="1"/>
</dbReference>
<dbReference type="Pfam" id="PF00078">
    <property type="entry name" value="RVT_1"/>
    <property type="match status" value="1"/>
</dbReference>
<keyword evidence="5" id="KW-1185">Reference proteome</keyword>
<gene>
    <name evidence="4" type="ORF">SI65_09172</name>
</gene>
<comment type="caution">
    <text evidence="4">The sequence shown here is derived from an EMBL/GenBank/DDBJ whole genome shotgun (WGS) entry which is preliminary data.</text>
</comment>
<dbReference type="Proteomes" id="UP000094569">
    <property type="component" value="Unassembled WGS sequence"/>
</dbReference>
<dbReference type="SUPFAM" id="SSF53098">
    <property type="entry name" value="Ribonuclease H-like"/>
    <property type="match status" value="1"/>
</dbReference>
<feature type="compositionally biased region" description="Polar residues" evidence="1">
    <location>
        <begin position="145"/>
        <end position="162"/>
    </location>
</feature>
<accession>A0A1E3B3R9</accession>
<dbReference type="PANTHER" id="PTHR33481:SF1">
    <property type="entry name" value="ENDONUCLEASE_EXONUCLEASE_PHOSPHATASE DOMAIN-CONTAINING PROTEIN-RELATED"/>
    <property type="match status" value="1"/>
</dbReference>
<dbReference type="PROSITE" id="PS50879">
    <property type="entry name" value="RNASE_H_1"/>
    <property type="match status" value="1"/>
</dbReference>
<feature type="region of interest" description="Disordered" evidence="1">
    <location>
        <begin position="1"/>
        <end position="100"/>
    </location>
</feature>
<dbReference type="InterPro" id="IPR012337">
    <property type="entry name" value="RNaseH-like_sf"/>
</dbReference>
<feature type="domain" description="RNase H type-1" evidence="3">
    <location>
        <begin position="1409"/>
        <end position="1545"/>
    </location>
</feature>
<feature type="compositionally biased region" description="Low complexity" evidence="1">
    <location>
        <begin position="72"/>
        <end position="92"/>
    </location>
</feature>
<dbReference type="STRING" id="573508.A0A1E3B3R9"/>
<proteinExistence type="predicted"/>
<dbReference type="PANTHER" id="PTHR33481">
    <property type="entry name" value="REVERSE TRANSCRIPTASE"/>
    <property type="match status" value="1"/>
</dbReference>
<dbReference type="GO" id="GO:0004523">
    <property type="term" value="F:RNA-DNA hybrid ribonuclease activity"/>
    <property type="evidence" value="ECO:0007669"/>
    <property type="project" value="InterPro"/>
</dbReference>
<dbReference type="GO" id="GO:0003676">
    <property type="term" value="F:nucleic acid binding"/>
    <property type="evidence" value="ECO:0007669"/>
    <property type="project" value="InterPro"/>
</dbReference>
<dbReference type="SUPFAM" id="SSF56219">
    <property type="entry name" value="DNase I-like"/>
    <property type="match status" value="1"/>
</dbReference>
<dbReference type="VEuPathDB" id="FungiDB:SI65_09172"/>
<organism evidence="4 5">
    <name type="scientific">Aspergillus cristatus</name>
    <name type="common">Chinese Fuzhuan brick tea-fermentation fungus</name>
    <name type="synonym">Eurotium cristatum</name>
    <dbReference type="NCBI Taxonomy" id="573508"/>
    <lineage>
        <taxon>Eukaryota</taxon>
        <taxon>Fungi</taxon>
        <taxon>Dikarya</taxon>
        <taxon>Ascomycota</taxon>
        <taxon>Pezizomycotina</taxon>
        <taxon>Eurotiomycetes</taxon>
        <taxon>Eurotiomycetidae</taxon>
        <taxon>Eurotiales</taxon>
        <taxon>Aspergillaceae</taxon>
        <taxon>Aspergillus</taxon>
        <taxon>Aspergillus subgen. Aspergillus</taxon>
    </lineage>
</organism>